<dbReference type="Gene3D" id="3.90.1100.10">
    <property type="match status" value="2"/>
</dbReference>
<comment type="similarity">
    <text evidence="1">Belongs to the RNA polymerase beta chain family.</text>
</comment>
<evidence type="ECO:0000313" key="15">
    <source>
        <dbReference type="EMBL" id="QHS93092.1"/>
    </source>
</evidence>
<reference evidence="15" key="1">
    <citation type="journal article" date="2020" name="Nature">
        <title>Giant virus diversity and host interactions through global metagenomics.</title>
        <authorList>
            <person name="Schulz F."/>
            <person name="Roux S."/>
            <person name="Paez-Espino D."/>
            <person name="Jungbluth S."/>
            <person name="Walsh D.A."/>
            <person name="Denef V.J."/>
            <person name="McMahon K.D."/>
            <person name="Konstantinidis K.T."/>
            <person name="Eloe-Fadrosh E.A."/>
            <person name="Kyrpides N.C."/>
            <person name="Woyke T."/>
        </authorList>
    </citation>
    <scope>NUCLEOTIDE SEQUENCE</scope>
    <source>
        <strain evidence="15">GVMAG-M-3300017651-5</strain>
    </source>
</reference>
<evidence type="ECO:0000256" key="2">
    <source>
        <dbReference type="ARBA" id="ARBA00012418"/>
    </source>
</evidence>
<keyword evidence="4" id="KW-0808">Transferase</keyword>
<evidence type="ECO:0000256" key="4">
    <source>
        <dbReference type="ARBA" id="ARBA00022679"/>
    </source>
</evidence>
<evidence type="ECO:0000256" key="7">
    <source>
        <dbReference type="ARBA" id="ARBA00022833"/>
    </source>
</evidence>
<dbReference type="Pfam" id="PF04566">
    <property type="entry name" value="RNA_pol_Rpb2_4"/>
    <property type="match status" value="1"/>
</dbReference>
<dbReference type="Pfam" id="PF00562">
    <property type="entry name" value="RNA_pol_Rpb2_6"/>
    <property type="match status" value="1"/>
</dbReference>
<dbReference type="InterPro" id="IPR007646">
    <property type="entry name" value="RNA_pol_Rpb2_4"/>
</dbReference>
<evidence type="ECO:0000256" key="6">
    <source>
        <dbReference type="ARBA" id="ARBA00022723"/>
    </source>
</evidence>
<dbReference type="InterPro" id="IPR007647">
    <property type="entry name" value="RNA_pol_Rpb2_5"/>
</dbReference>
<evidence type="ECO:0000256" key="3">
    <source>
        <dbReference type="ARBA" id="ARBA00022478"/>
    </source>
</evidence>
<feature type="domain" description="RNA polymerase Rpb2" evidence="14">
    <location>
        <begin position="644"/>
        <end position="685"/>
    </location>
</feature>
<dbReference type="InterPro" id="IPR007645">
    <property type="entry name" value="RNA_pol_Rpb2_3"/>
</dbReference>
<dbReference type="Pfam" id="PF04560">
    <property type="entry name" value="RNA_pol_Rpb2_7"/>
    <property type="match status" value="1"/>
</dbReference>
<sequence>MSSSNQVINNVAPELIFAPPFKETMVGIDVPGESLSEIALTRTQQALRKTIEYSGFLGDVIETYDNWVRNVLPRQLASRTFRLGDTYVRVTSVSLTNPSITEGNQSVPLYPTTARLRGMTYSANIYVNLAQVRIVDPLTRQEEVLATASNIYIGRVPVMLGSTLCNLYPLSTEERYRVGICDSDPLGYFIIKGTERLVLIQEKMRLNRIFVILDKNDRQMCRVTCPTVRGTSIVTLYTGNEGIRLNLGSMNWDNGNNPGTIPVFSAFYVIGDMFPDSGLNNPQVIANMVLRYVKAEWRQKVWAYLQKSFVIANAVPDAIVRLAELSGTIPQGPQGPDKRPTYSDQQRIDTRDRMINHLFPNISSTSIIAKLEMLSLMIARFSVHLLGFRPLDNRDSWSNKRLVTAGQSMEQLFNSLWDRYVGRANAEIRNMTTSPTLNALVNNLPKGILEDEFVNAFSPNQWGVKGSRFQKENITDGVKRDSVLVTVAQLTKINTPTSRRVRSAKIRMVQLSQLGFVCPVETPEGETCGLVKSKAVTCYISIDRDEEIVINQIREYLSQIYDPSRPYVCIVNGRWFGWCDGPKVREIILAFRRSREGFRDISAVVDDNVLYINSEGGRPTRPLLIVDKDAIPIITKKGLWGADFPTLLSEGAVEYIDAYEQETIMLAQSVDQLQQWRDDLTRANEILRDQEEVLALFDRSYQEGMINPDLLPSHVDIVEDSIEPNYEGSGTPIDQLSQEQLVSLYEELHIKAKLDIEATRRSITRLIRAGSYTHCEIDPNAIIGISASIIPFPDRNQAPRNTYQCGMGKQSMGIAHSIPALQWETTSKALAYPNRPIAETQMNQLLGMTNKPAGMNVIVAIMCFTGFNEEDAIIFNRSSIDRGLFHMVISHTYKGVENNNSYSSEVIMKPPLLPGDRHDKYKHLDNNGIAMIGSMIEPGDVIIGRMRKHKNTGEVEYPNVVAGIGERGIVESILDTKNHKDQRVVKVKIRELRIPNLGDKFSSRHAQKGTMGMAFRMEDMPFTVDGITPDVIINPNCIPSRMTIGKLVEIVTSKVGAITGQRVNATAFNREFNITEFMMALHQHGYQRAGREAMRLGDSGQMLNSTVFIGPCFYQALRHLVLDKAQARSEGSVVRTTRQPVAGRHRNGGIRFGEMEKNATIEYGAGYITRDRLCKASDAYMDIICRTCGAPARTDVITKTISCGRCKDKAQFGRCELPYGLIHTANILAGAGLEVRVRVRPRTENEELAEE</sequence>
<name>A0A6C0BM45_9ZZZZ</name>
<dbReference type="InterPro" id="IPR007641">
    <property type="entry name" value="RNA_pol_Rpb2_7"/>
</dbReference>
<dbReference type="GO" id="GO:0046872">
    <property type="term" value="F:metal ion binding"/>
    <property type="evidence" value="ECO:0007669"/>
    <property type="project" value="UniProtKB-KW"/>
</dbReference>
<dbReference type="EC" id="2.7.7.6" evidence="2"/>
<evidence type="ECO:0000259" key="13">
    <source>
        <dbReference type="Pfam" id="PF04566"/>
    </source>
</evidence>
<dbReference type="GO" id="GO:0003899">
    <property type="term" value="F:DNA-directed RNA polymerase activity"/>
    <property type="evidence" value="ECO:0007669"/>
    <property type="project" value="UniProtKB-EC"/>
</dbReference>
<keyword evidence="3" id="KW-0240">DNA-directed RNA polymerase</keyword>
<evidence type="ECO:0000259" key="14">
    <source>
        <dbReference type="Pfam" id="PF04567"/>
    </source>
</evidence>
<keyword evidence="6" id="KW-0479">Metal-binding</keyword>
<dbReference type="AlphaFoldDB" id="A0A6C0BM45"/>
<dbReference type="Gene3D" id="2.40.50.150">
    <property type="match status" value="1"/>
</dbReference>
<dbReference type="PANTHER" id="PTHR20856">
    <property type="entry name" value="DNA-DIRECTED RNA POLYMERASE I SUBUNIT 2"/>
    <property type="match status" value="1"/>
</dbReference>
<proteinExistence type="inferred from homology"/>
<dbReference type="EMBL" id="MN739196">
    <property type="protein sequence ID" value="QHS93092.1"/>
    <property type="molecule type" value="Genomic_DNA"/>
</dbReference>
<feature type="domain" description="RNA polymerase Rpb2" evidence="10">
    <location>
        <begin position="1148"/>
        <end position="1237"/>
    </location>
</feature>
<evidence type="ECO:0000256" key="1">
    <source>
        <dbReference type="ARBA" id="ARBA00006835"/>
    </source>
</evidence>
<organism evidence="15">
    <name type="scientific">viral metagenome</name>
    <dbReference type="NCBI Taxonomy" id="1070528"/>
    <lineage>
        <taxon>unclassified sequences</taxon>
        <taxon>metagenomes</taxon>
        <taxon>organismal metagenomes</taxon>
    </lineage>
</organism>
<dbReference type="InterPro" id="IPR007120">
    <property type="entry name" value="DNA-dir_RNAP_su2_dom"/>
</dbReference>
<evidence type="ECO:0000256" key="5">
    <source>
        <dbReference type="ARBA" id="ARBA00022695"/>
    </source>
</evidence>
<keyword evidence="5" id="KW-0548">Nucleotidyltransferase</keyword>
<dbReference type="Gene3D" id="3.90.1800.10">
    <property type="entry name" value="RNA polymerase alpha subunit dimerisation domain"/>
    <property type="match status" value="1"/>
</dbReference>
<dbReference type="Gene3D" id="2.40.270.10">
    <property type="entry name" value="DNA-directed RNA polymerase, subunit 2, domain 6"/>
    <property type="match status" value="1"/>
</dbReference>
<feature type="domain" description="RNA polymerase beta subunit protrusion" evidence="11">
    <location>
        <begin position="83"/>
        <end position="433"/>
    </location>
</feature>
<keyword evidence="7" id="KW-0862">Zinc</keyword>
<feature type="domain" description="RNA polymerase Rpb2" evidence="12">
    <location>
        <begin position="480"/>
        <end position="540"/>
    </location>
</feature>
<dbReference type="InterPro" id="IPR007644">
    <property type="entry name" value="RNA_pol_bsu_protrusion"/>
</dbReference>
<dbReference type="GO" id="GO:0000428">
    <property type="term" value="C:DNA-directed RNA polymerase complex"/>
    <property type="evidence" value="ECO:0007669"/>
    <property type="project" value="UniProtKB-KW"/>
</dbReference>
<accession>A0A6C0BM45</accession>
<feature type="domain" description="RNA polymerase Rpb2" evidence="13">
    <location>
        <begin position="570"/>
        <end position="627"/>
    </location>
</feature>
<evidence type="ECO:0000259" key="11">
    <source>
        <dbReference type="Pfam" id="PF04563"/>
    </source>
</evidence>
<dbReference type="GO" id="GO:0032549">
    <property type="term" value="F:ribonucleoside binding"/>
    <property type="evidence" value="ECO:0007669"/>
    <property type="project" value="InterPro"/>
</dbReference>
<dbReference type="Pfam" id="PF04563">
    <property type="entry name" value="RNA_pol_Rpb2_1"/>
    <property type="match status" value="1"/>
</dbReference>
<evidence type="ECO:0000259" key="12">
    <source>
        <dbReference type="Pfam" id="PF04565"/>
    </source>
</evidence>
<dbReference type="InterPro" id="IPR007121">
    <property type="entry name" value="RNA_pol_bsu_CS"/>
</dbReference>
<dbReference type="CDD" id="cd00653">
    <property type="entry name" value="RNA_pol_B_RPB2"/>
    <property type="match status" value="1"/>
</dbReference>
<evidence type="ECO:0000259" key="10">
    <source>
        <dbReference type="Pfam" id="PF04560"/>
    </source>
</evidence>
<dbReference type="PROSITE" id="PS01166">
    <property type="entry name" value="RNA_POL_BETA"/>
    <property type="match status" value="1"/>
</dbReference>
<evidence type="ECO:0000256" key="8">
    <source>
        <dbReference type="ARBA" id="ARBA00023163"/>
    </source>
</evidence>
<feature type="domain" description="DNA-directed RNA polymerase subunit 2 hybrid-binding" evidence="9">
    <location>
        <begin position="787"/>
        <end position="1146"/>
    </location>
</feature>
<dbReference type="SUPFAM" id="SSF64484">
    <property type="entry name" value="beta and beta-prime subunits of DNA dependent RNA-polymerase"/>
    <property type="match status" value="1"/>
</dbReference>
<protein>
    <recommendedName>
        <fullName evidence="2">DNA-directed RNA polymerase</fullName>
        <ecNumber evidence="2">2.7.7.6</ecNumber>
    </recommendedName>
</protein>
<dbReference type="GO" id="GO:0006351">
    <property type="term" value="P:DNA-templated transcription"/>
    <property type="evidence" value="ECO:0007669"/>
    <property type="project" value="InterPro"/>
</dbReference>
<dbReference type="GO" id="GO:0003677">
    <property type="term" value="F:DNA binding"/>
    <property type="evidence" value="ECO:0007669"/>
    <property type="project" value="InterPro"/>
</dbReference>
<dbReference type="Pfam" id="PF04565">
    <property type="entry name" value="RNA_pol_Rpb2_3"/>
    <property type="match status" value="1"/>
</dbReference>
<dbReference type="InterPro" id="IPR015712">
    <property type="entry name" value="DNA-dir_RNA_pol_su2"/>
</dbReference>
<keyword evidence="8" id="KW-0804">Transcription</keyword>
<evidence type="ECO:0000259" key="9">
    <source>
        <dbReference type="Pfam" id="PF00562"/>
    </source>
</evidence>
<dbReference type="InterPro" id="IPR037033">
    <property type="entry name" value="DNA-dir_RNAP_su2_hyb_sf"/>
</dbReference>
<dbReference type="Pfam" id="PF04567">
    <property type="entry name" value="RNA_pol_Rpb2_5"/>
    <property type="match status" value="1"/>
</dbReference>
<dbReference type="InterPro" id="IPR014724">
    <property type="entry name" value="RNA_pol_RPB2_OB-fold"/>
</dbReference>